<accession>A0A1I7DZZ4</accession>
<dbReference type="Proteomes" id="UP000182466">
    <property type="component" value="Unassembled WGS sequence"/>
</dbReference>
<dbReference type="InterPro" id="IPR036922">
    <property type="entry name" value="Rieske_2Fe-2S_sf"/>
</dbReference>
<proteinExistence type="predicted"/>
<dbReference type="GO" id="GO:0005506">
    <property type="term" value="F:iron ion binding"/>
    <property type="evidence" value="ECO:0007669"/>
    <property type="project" value="InterPro"/>
</dbReference>
<dbReference type="CDD" id="cd00680">
    <property type="entry name" value="RHO_alpha_C"/>
    <property type="match status" value="1"/>
</dbReference>
<dbReference type="Gene3D" id="2.102.10.10">
    <property type="entry name" value="Rieske [2Fe-2S] iron-sulphur domain"/>
    <property type="match status" value="1"/>
</dbReference>
<gene>
    <name evidence="9" type="ORF">SAMN05216236_13911</name>
</gene>
<keyword evidence="5" id="KW-0408">Iron</keyword>
<dbReference type="PANTHER" id="PTHR43756">
    <property type="entry name" value="CHOLINE MONOOXYGENASE, CHLOROPLASTIC"/>
    <property type="match status" value="1"/>
</dbReference>
<dbReference type="PROSITE" id="PS51296">
    <property type="entry name" value="RIESKE"/>
    <property type="match status" value="1"/>
</dbReference>
<keyword evidence="2" id="KW-0001">2Fe-2S</keyword>
<dbReference type="GO" id="GO:0051213">
    <property type="term" value="F:dioxygenase activity"/>
    <property type="evidence" value="ECO:0007669"/>
    <property type="project" value="UniProtKB-KW"/>
</dbReference>
<dbReference type="SUPFAM" id="SSF50022">
    <property type="entry name" value="ISP domain"/>
    <property type="match status" value="1"/>
</dbReference>
<evidence type="ECO:0000256" key="6">
    <source>
        <dbReference type="ARBA" id="ARBA00023014"/>
    </source>
</evidence>
<keyword evidence="6" id="KW-0411">Iron-sulfur</keyword>
<dbReference type="Pfam" id="PF00355">
    <property type="entry name" value="Rieske"/>
    <property type="match status" value="1"/>
</dbReference>
<dbReference type="PRINTS" id="PR00090">
    <property type="entry name" value="RNGDIOXGNASE"/>
</dbReference>
<evidence type="ECO:0000256" key="5">
    <source>
        <dbReference type="ARBA" id="ARBA00023004"/>
    </source>
</evidence>
<dbReference type="SUPFAM" id="SSF55961">
    <property type="entry name" value="Bet v1-like"/>
    <property type="match status" value="1"/>
</dbReference>
<evidence type="ECO:0000256" key="7">
    <source>
        <dbReference type="SAM" id="MobiDB-lite"/>
    </source>
</evidence>
<evidence type="ECO:0000256" key="1">
    <source>
        <dbReference type="ARBA" id="ARBA00001962"/>
    </source>
</evidence>
<evidence type="ECO:0000313" key="9">
    <source>
        <dbReference type="EMBL" id="SFU17183.1"/>
    </source>
</evidence>
<reference evidence="9 10" key="1">
    <citation type="submission" date="2016-10" db="EMBL/GenBank/DDBJ databases">
        <authorList>
            <person name="de Groot N.N."/>
        </authorList>
    </citation>
    <scope>NUCLEOTIDE SEQUENCE [LARGE SCALE GENOMIC DNA]</scope>
    <source>
        <strain evidence="9 10">CGMCC 1.10959</strain>
    </source>
</reference>
<keyword evidence="4" id="KW-0560">Oxidoreductase</keyword>
<comment type="cofactor">
    <cofactor evidence="1">
        <name>Fe cation</name>
        <dbReference type="ChEBI" id="CHEBI:24875"/>
    </cofactor>
</comment>
<feature type="compositionally biased region" description="Basic and acidic residues" evidence="7">
    <location>
        <begin position="1"/>
        <end position="13"/>
    </location>
</feature>
<dbReference type="InterPro" id="IPR015879">
    <property type="entry name" value="Ring_hydroxy_dOase_asu_C_dom"/>
</dbReference>
<feature type="domain" description="Rieske" evidence="8">
    <location>
        <begin position="60"/>
        <end position="173"/>
    </location>
</feature>
<evidence type="ECO:0000259" key="8">
    <source>
        <dbReference type="PROSITE" id="PS51296"/>
    </source>
</evidence>
<name>A0A1I7DZZ4_9RHOB</name>
<feature type="region of interest" description="Disordered" evidence="7">
    <location>
        <begin position="1"/>
        <end position="24"/>
    </location>
</feature>
<organism evidence="9 10">
    <name type="scientific">Sedimentitalea nanhaiensis</name>
    <dbReference type="NCBI Taxonomy" id="999627"/>
    <lineage>
        <taxon>Bacteria</taxon>
        <taxon>Pseudomonadati</taxon>
        <taxon>Pseudomonadota</taxon>
        <taxon>Alphaproteobacteria</taxon>
        <taxon>Rhodobacterales</taxon>
        <taxon>Paracoccaceae</taxon>
        <taxon>Sedimentitalea</taxon>
    </lineage>
</organism>
<evidence type="ECO:0000256" key="4">
    <source>
        <dbReference type="ARBA" id="ARBA00023002"/>
    </source>
</evidence>
<keyword evidence="3" id="KW-0479">Metal-binding</keyword>
<dbReference type="GO" id="GO:0051537">
    <property type="term" value="F:2 iron, 2 sulfur cluster binding"/>
    <property type="evidence" value="ECO:0007669"/>
    <property type="project" value="UniProtKB-KW"/>
</dbReference>
<dbReference type="CDD" id="cd03469">
    <property type="entry name" value="Rieske_RO_Alpha_N"/>
    <property type="match status" value="1"/>
</dbReference>
<evidence type="ECO:0000256" key="2">
    <source>
        <dbReference type="ARBA" id="ARBA00022714"/>
    </source>
</evidence>
<sequence>MAHIWEQKSERPAESAMPPNLTDLSTVRRPIDSAQGLPNPHYIDAAVFEEEKQALLFNQWAGLATASEVPEPGDAVPMTFLGMPLLLIRDKQGIVRVFQNTCRHRGMILVDAPRKIEGAIRCPYHSWCYSTEGHLVSTPHVGGPGQNAHVGIDRATLGLIEVRSHVWFDVVWINVSGDAADFADAMSDLLARWAEFDKPLFHGGPESRFQLDVNCNWKLAVENYCESYHLPWVHPGLNSYSRLEDHYHIEKPGEYSGQGTLVYRQITNENGEVFPDFEGLNSKWNTAAEYIAAYPNVLLGVHRDHAFAIILVPDAPDYTVEHVHLYYPQPATDEGLRARNAQQWKTVFEEDIFVVEGMQRGRRAPGFDGGRFSPAMDGPTHLFHDWVASKIQDHRSAACAAE</sequence>
<keyword evidence="10" id="KW-1185">Reference proteome</keyword>
<dbReference type="Gene3D" id="3.90.380.10">
    <property type="entry name" value="Naphthalene 1,2-dioxygenase Alpha Subunit, Chain A, domain 1"/>
    <property type="match status" value="1"/>
</dbReference>
<dbReference type="PANTHER" id="PTHR43756:SF5">
    <property type="entry name" value="CHOLINE MONOOXYGENASE, CHLOROPLASTIC"/>
    <property type="match status" value="1"/>
</dbReference>
<dbReference type="InterPro" id="IPR017941">
    <property type="entry name" value="Rieske_2Fe-2S"/>
</dbReference>
<dbReference type="InterPro" id="IPR001663">
    <property type="entry name" value="Rng_hydr_dOase-A"/>
</dbReference>
<protein>
    <submittedName>
        <fullName evidence="9">Phenylpropionate dioxygenase, large terminal subunit</fullName>
    </submittedName>
</protein>
<keyword evidence="9" id="KW-0223">Dioxygenase</keyword>
<dbReference type="STRING" id="999627.SAMN05216236_13911"/>
<dbReference type="eggNOG" id="COG4638">
    <property type="taxonomic scope" value="Bacteria"/>
</dbReference>
<dbReference type="EMBL" id="FPAW01000039">
    <property type="protein sequence ID" value="SFU17183.1"/>
    <property type="molecule type" value="Genomic_DNA"/>
</dbReference>
<evidence type="ECO:0000256" key="3">
    <source>
        <dbReference type="ARBA" id="ARBA00022723"/>
    </source>
</evidence>
<dbReference type="Pfam" id="PF00848">
    <property type="entry name" value="Ring_hydroxyl_A"/>
    <property type="match status" value="1"/>
</dbReference>
<dbReference type="AlphaFoldDB" id="A0A1I7DZZ4"/>
<evidence type="ECO:0000313" key="10">
    <source>
        <dbReference type="Proteomes" id="UP000182466"/>
    </source>
</evidence>